<organism evidence="1 2">
    <name type="scientific">Lepidopterella palustris CBS 459.81</name>
    <dbReference type="NCBI Taxonomy" id="1314670"/>
    <lineage>
        <taxon>Eukaryota</taxon>
        <taxon>Fungi</taxon>
        <taxon>Dikarya</taxon>
        <taxon>Ascomycota</taxon>
        <taxon>Pezizomycotina</taxon>
        <taxon>Dothideomycetes</taxon>
        <taxon>Pleosporomycetidae</taxon>
        <taxon>Mytilinidiales</taxon>
        <taxon>Argynnaceae</taxon>
        <taxon>Lepidopterella</taxon>
    </lineage>
</organism>
<dbReference type="Proteomes" id="UP000250266">
    <property type="component" value="Unassembled WGS sequence"/>
</dbReference>
<dbReference type="EMBL" id="KV744812">
    <property type="protein sequence ID" value="OCK85857.1"/>
    <property type="molecule type" value="Genomic_DNA"/>
</dbReference>
<reference evidence="1 2" key="1">
    <citation type="journal article" date="2016" name="Nat. Commun.">
        <title>Ectomycorrhizal ecology is imprinted in the genome of the dominant symbiotic fungus Cenococcum geophilum.</title>
        <authorList>
            <consortium name="DOE Joint Genome Institute"/>
            <person name="Peter M."/>
            <person name="Kohler A."/>
            <person name="Ohm R.A."/>
            <person name="Kuo A."/>
            <person name="Krutzmann J."/>
            <person name="Morin E."/>
            <person name="Arend M."/>
            <person name="Barry K.W."/>
            <person name="Binder M."/>
            <person name="Choi C."/>
            <person name="Clum A."/>
            <person name="Copeland A."/>
            <person name="Grisel N."/>
            <person name="Haridas S."/>
            <person name="Kipfer T."/>
            <person name="LaButti K."/>
            <person name="Lindquist E."/>
            <person name="Lipzen A."/>
            <person name="Maire R."/>
            <person name="Meier B."/>
            <person name="Mihaltcheva S."/>
            <person name="Molinier V."/>
            <person name="Murat C."/>
            <person name="Poggeler S."/>
            <person name="Quandt C.A."/>
            <person name="Sperisen C."/>
            <person name="Tritt A."/>
            <person name="Tisserant E."/>
            <person name="Crous P.W."/>
            <person name="Henrissat B."/>
            <person name="Nehls U."/>
            <person name="Egli S."/>
            <person name="Spatafora J.W."/>
            <person name="Grigoriev I.V."/>
            <person name="Martin F.M."/>
        </authorList>
    </citation>
    <scope>NUCLEOTIDE SEQUENCE [LARGE SCALE GENOMIC DNA]</scope>
    <source>
        <strain evidence="1 2">CBS 459.81</strain>
    </source>
</reference>
<name>A0A8E2EKQ1_9PEZI</name>
<sequence>MAGDMLYHIKRTMVDIKNDATGALQKVDILGTFTDLSKAKAAAKNALFAEGYEKEWFTEFEVKDGAEWKHPDGTFVYAKAPDGETFTVALETTPNTLALMGDADGKVVEKQLFHVLQTTIHYNVDRSGANRETSLEGTYTTFEDAKNAAMGCLLDEDVRKESFVEYDEYDGQEDWAFGEDTMVHAVGVGGENYLVAIIRKP</sequence>
<evidence type="ECO:0000313" key="2">
    <source>
        <dbReference type="Proteomes" id="UP000250266"/>
    </source>
</evidence>
<dbReference type="AlphaFoldDB" id="A0A8E2EKQ1"/>
<proteinExistence type="predicted"/>
<keyword evidence="2" id="KW-1185">Reference proteome</keyword>
<dbReference type="OrthoDB" id="3880401at2759"/>
<evidence type="ECO:0000313" key="1">
    <source>
        <dbReference type="EMBL" id="OCK85857.1"/>
    </source>
</evidence>
<gene>
    <name evidence="1" type="ORF">K432DRAFT_285901</name>
</gene>
<protein>
    <submittedName>
        <fullName evidence="1">Uncharacterized protein</fullName>
    </submittedName>
</protein>
<accession>A0A8E2EKQ1</accession>